<dbReference type="EMBL" id="JABBWM010000085">
    <property type="protein sequence ID" value="KAG2093299.1"/>
    <property type="molecule type" value="Genomic_DNA"/>
</dbReference>
<organism evidence="2 3">
    <name type="scientific">Suillus discolor</name>
    <dbReference type="NCBI Taxonomy" id="1912936"/>
    <lineage>
        <taxon>Eukaryota</taxon>
        <taxon>Fungi</taxon>
        <taxon>Dikarya</taxon>
        <taxon>Basidiomycota</taxon>
        <taxon>Agaricomycotina</taxon>
        <taxon>Agaricomycetes</taxon>
        <taxon>Agaricomycetidae</taxon>
        <taxon>Boletales</taxon>
        <taxon>Suillineae</taxon>
        <taxon>Suillaceae</taxon>
        <taxon>Suillus</taxon>
    </lineage>
</organism>
<name>A0A9P7JNN3_9AGAM</name>
<dbReference type="OrthoDB" id="10336544at2759"/>
<gene>
    <name evidence="2" type="ORF">F5147DRAFT_422097</name>
</gene>
<sequence>MFTPALDHSGPYLPNFIPPKNHTAPLQHARRIQESVNLNFVLHLPLLFSLFASFFFSSFFQIRLIVPDNILFKFSFVLSSPALPPSLPSAFITPRFLLFMTYPDIIHIHTCIRHLQFFLTGTAYCLPNGPNPPDARNYNVQSYLFS</sequence>
<proteinExistence type="predicted"/>
<dbReference type="GeneID" id="64692005"/>
<evidence type="ECO:0000313" key="2">
    <source>
        <dbReference type="EMBL" id="KAG2093299.1"/>
    </source>
</evidence>
<reference evidence="2" key="1">
    <citation type="journal article" date="2020" name="New Phytol.">
        <title>Comparative genomics reveals dynamic genome evolution in host specialist ectomycorrhizal fungi.</title>
        <authorList>
            <person name="Lofgren L.A."/>
            <person name="Nguyen N.H."/>
            <person name="Vilgalys R."/>
            <person name="Ruytinx J."/>
            <person name="Liao H.L."/>
            <person name="Branco S."/>
            <person name="Kuo A."/>
            <person name="LaButti K."/>
            <person name="Lipzen A."/>
            <person name="Andreopoulos W."/>
            <person name="Pangilinan J."/>
            <person name="Riley R."/>
            <person name="Hundley H."/>
            <person name="Na H."/>
            <person name="Barry K."/>
            <person name="Grigoriev I.V."/>
            <person name="Stajich J.E."/>
            <person name="Kennedy P.G."/>
        </authorList>
    </citation>
    <scope>NUCLEOTIDE SEQUENCE</scope>
    <source>
        <strain evidence="2">FC423</strain>
    </source>
</reference>
<keyword evidence="3" id="KW-1185">Reference proteome</keyword>
<comment type="caution">
    <text evidence="2">The sequence shown here is derived from an EMBL/GenBank/DDBJ whole genome shotgun (WGS) entry which is preliminary data.</text>
</comment>
<keyword evidence="1" id="KW-0812">Transmembrane</keyword>
<evidence type="ECO:0000313" key="3">
    <source>
        <dbReference type="Proteomes" id="UP000823399"/>
    </source>
</evidence>
<accession>A0A9P7JNN3</accession>
<dbReference type="AlphaFoldDB" id="A0A9P7JNN3"/>
<evidence type="ECO:0000256" key="1">
    <source>
        <dbReference type="SAM" id="Phobius"/>
    </source>
</evidence>
<keyword evidence="1" id="KW-1133">Transmembrane helix</keyword>
<dbReference type="Proteomes" id="UP000823399">
    <property type="component" value="Unassembled WGS sequence"/>
</dbReference>
<dbReference type="RefSeq" id="XP_041287125.1">
    <property type="nucleotide sequence ID" value="XM_041429746.1"/>
</dbReference>
<feature type="transmembrane region" description="Helical" evidence="1">
    <location>
        <begin position="46"/>
        <end position="66"/>
    </location>
</feature>
<keyword evidence="1" id="KW-0472">Membrane</keyword>
<protein>
    <submittedName>
        <fullName evidence="2">Uncharacterized protein</fullName>
    </submittedName>
</protein>